<feature type="domain" description="ATPase AAA-type core" evidence="1">
    <location>
        <begin position="1"/>
        <end position="78"/>
    </location>
</feature>
<dbReference type="Gene3D" id="3.40.50.300">
    <property type="entry name" value="P-loop containing nucleotide triphosphate hydrolases"/>
    <property type="match status" value="1"/>
</dbReference>
<sequence>MIGKNGSGKSNLLESLNDALSIFGFRRAGFKSAVLQFMADNGEKITMELDKLSKMPDPDFLDDNDVIEDFDSRIKTAIRIYRDGEKIYDNISNILPSALVRRVSPGSLSMILRRLDYNHLVPKYLTFQIPQTLDCIDIAGHVTVVLNLMEMCRGLS</sequence>
<proteinExistence type="predicted"/>
<keyword evidence="3" id="KW-1185">Reference proteome</keyword>
<protein>
    <submittedName>
        <fullName evidence="2">AAA domain-containing protein, putative AbiEii toxin, Type IV TA system</fullName>
    </submittedName>
</protein>
<gene>
    <name evidence="2" type="ORF">SAMN05443550_10116</name>
</gene>
<accession>A0A1H3VYJ3</accession>
<dbReference type="SUPFAM" id="SSF52540">
    <property type="entry name" value="P-loop containing nucleoside triphosphate hydrolases"/>
    <property type="match status" value="1"/>
</dbReference>
<reference evidence="2 3" key="1">
    <citation type="submission" date="2016-10" db="EMBL/GenBank/DDBJ databases">
        <authorList>
            <person name="de Groot N.N."/>
        </authorList>
    </citation>
    <scope>NUCLEOTIDE SEQUENCE [LARGE SCALE GENOMIC DNA]</scope>
    <source>
        <strain evidence="2 3">DSM 19033</strain>
    </source>
</reference>
<dbReference type="InterPro" id="IPR027417">
    <property type="entry name" value="P-loop_NTPase"/>
</dbReference>
<name>A0A1H3VYJ3_9SPHI</name>
<evidence type="ECO:0000313" key="3">
    <source>
        <dbReference type="Proteomes" id="UP000198850"/>
    </source>
</evidence>
<dbReference type="GO" id="GO:0005524">
    <property type="term" value="F:ATP binding"/>
    <property type="evidence" value="ECO:0007669"/>
    <property type="project" value="InterPro"/>
</dbReference>
<dbReference type="EMBL" id="FNRA01000001">
    <property type="protein sequence ID" value="SDZ79869.1"/>
    <property type="molecule type" value="Genomic_DNA"/>
</dbReference>
<dbReference type="GO" id="GO:0016887">
    <property type="term" value="F:ATP hydrolysis activity"/>
    <property type="evidence" value="ECO:0007669"/>
    <property type="project" value="InterPro"/>
</dbReference>
<evidence type="ECO:0000313" key="2">
    <source>
        <dbReference type="EMBL" id="SDZ79869.1"/>
    </source>
</evidence>
<organism evidence="2 3">
    <name type="scientific">Pedobacter hartonius</name>
    <dbReference type="NCBI Taxonomy" id="425514"/>
    <lineage>
        <taxon>Bacteria</taxon>
        <taxon>Pseudomonadati</taxon>
        <taxon>Bacteroidota</taxon>
        <taxon>Sphingobacteriia</taxon>
        <taxon>Sphingobacteriales</taxon>
        <taxon>Sphingobacteriaceae</taxon>
        <taxon>Pedobacter</taxon>
    </lineage>
</organism>
<dbReference type="Proteomes" id="UP000198850">
    <property type="component" value="Unassembled WGS sequence"/>
</dbReference>
<dbReference type="Pfam" id="PF13304">
    <property type="entry name" value="AAA_21"/>
    <property type="match status" value="1"/>
</dbReference>
<dbReference type="AlphaFoldDB" id="A0A1H3VYJ3"/>
<evidence type="ECO:0000259" key="1">
    <source>
        <dbReference type="Pfam" id="PF13304"/>
    </source>
</evidence>
<dbReference type="InterPro" id="IPR003959">
    <property type="entry name" value="ATPase_AAA_core"/>
</dbReference>